<comment type="caution">
    <text evidence="2">The sequence shown here is derived from an EMBL/GenBank/DDBJ whole genome shotgun (WGS) entry which is preliminary data.</text>
</comment>
<accession>U2NQ59</accession>
<evidence type="ECO:0000256" key="1">
    <source>
        <dbReference type="SAM" id="SignalP"/>
    </source>
</evidence>
<evidence type="ECO:0000313" key="3">
    <source>
        <dbReference type="Proteomes" id="UP000016648"/>
    </source>
</evidence>
<dbReference type="EMBL" id="AWEY01000007">
    <property type="protein sequence ID" value="ERK40190.1"/>
    <property type="molecule type" value="Genomic_DNA"/>
</dbReference>
<organism evidence="2 3">
    <name type="scientific">Segatella baroniae F0067</name>
    <dbReference type="NCBI Taxonomy" id="1115809"/>
    <lineage>
        <taxon>Bacteria</taxon>
        <taxon>Pseudomonadati</taxon>
        <taxon>Bacteroidota</taxon>
        <taxon>Bacteroidia</taxon>
        <taxon>Bacteroidales</taxon>
        <taxon>Prevotellaceae</taxon>
        <taxon>Segatella</taxon>
    </lineage>
</organism>
<reference evidence="2 3" key="1">
    <citation type="submission" date="2013-08" db="EMBL/GenBank/DDBJ databases">
        <authorList>
            <person name="Durkin A.S."/>
            <person name="Haft D.R."/>
            <person name="McCorrison J."/>
            <person name="Torralba M."/>
            <person name="Gillis M."/>
            <person name="Haft D.H."/>
            <person name="Methe B."/>
            <person name="Sutton G."/>
            <person name="Nelson K.E."/>
        </authorList>
    </citation>
    <scope>NUCLEOTIDE SEQUENCE [LARGE SCALE GENOMIC DNA]</scope>
    <source>
        <strain evidence="2 3">F0067</strain>
    </source>
</reference>
<dbReference type="RefSeq" id="WP_021588688.1">
    <property type="nucleotide sequence ID" value="NZ_AWEY01000007.1"/>
</dbReference>
<dbReference type="PROSITE" id="PS51257">
    <property type="entry name" value="PROKAR_LIPOPROTEIN"/>
    <property type="match status" value="1"/>
</dbReference>
<evidence type="ECO:0000313" key="2">
    <source>
        <dbReference type="EMBL" id="ERK40190.1"/>
    </source>
</evidence>
<gene>
    <name evidence="2" type="ORF">HMPREF9135_0586</name>
</gene>
<keyword evidence="2" id="KW-0449">Lipoprotein</keyword>
<feature type="chain" id="PRO_5004631985" evidence="1">
    <location>
        <begin position="22"/>
        <end position="309"/>
    </location>
</feature>
<dbReference type="AlphaFoldDB" id="U2NQ59"/>
<dbReference type="Gene3D" id="3.40.390.70">
    <property type="match status" value="1"/>
</dbReference>
<dbReference type="Pfam" id="PF15890">
    <property type="entry name" value="Peptidase_Mx1"/>
    <property type="match status" value="1"/>
</dbReference>
<keyword evidence="3" id="KW-1185">Reference proteome</keyword>
<name>U2NQ59_9BACT</name>
<proteinExistence type="predicted"/>
<protein>
    <submittedName>
        <fullName evidence="2">Putative lipoprotein</fullName>
    </submittedName>
</protein>
<dbReference type="NCBIfam" id="TIGR04549">
    <property type="entry name" value="LP_HExxH_w_tonB"/>
    <property type="match status" value="1"/>
</dbReference>
<feature type="signal peptide" evidence="1">
    <location>
        <begin position="1"/>
        <end position="21"/>
    </location>
</feature>
<keyword evidence="1" id="KW-0732">Signal</keyword>
<sequence>MKYIKLFLLLAVAVLTGACSSDDVSSESIFKPTETKDSEFDKWLSKTYTEPYNIQFNYLYNDNLTNRTYNVVPATISNSKAMAILIKHVWLDAYKELMGDRFLKDHCFRVFQMIGSGQYNPAQGSVVLGTAEGGIQVTLFQVNALDPDNIYLETKDPFRPLWQTPLDLNKRYFHTMHHEFTHILTQLRDYSTDFRTVSAGKYTSTGWVNVDDSKSAKMGFVTGYASSEYNEDFAETFSTYVTFTEEMWNKLLDSGVADKDTSGRDAILKKLEILRVYFKESWGVDIDKLRTIVLRRSQEAAKLDLKTLK</sequence>
<dbReference type="PATRIC" id="fig|1115809.3.peg.404"/>
<dbReference type="Proteomes" id="UP000016648">
    <property type="component" value="Unassembled WGS sequence"/>
</dbReference>
<dbReference type="InterPro" id="IPR030890">
    <property type="entry name" value="LP_HExxH_w_TonB"/>
</dbReference>